<dbReference type="AlphaFoldDB" id="A0A1F8BK20"/>
<feature type="domain" description="TRNA-binding" evidence="4">
    <location>
        <begin position="14"/>
        <end position="127"/>
    </location>
</feature>
<evidence type="ECO:0000256" key="3">
    <source>
        <dbReference type="PROSITE-ProRule" id="PRU00209"/>
    </source>
</evidence>
<keyword evidence="1 3" id="KW-0820">tRNA-binding</keyword>
<dbReference type="InterPro" id="IPR051270">
    <property type="entry name" value="Tyrosine-tRNA_ligase_regulator"/>
</dbReference>
<organism evidence="5 6">
    <name type="scientific">Candidatus Woesebacteria bacterium RIFCSPLOWO2_01_FULL_39_25</name>
    <dbReference type="NCBI Taxonomy" id="1802521"/>
    <lineage>
        <taxon>Bacteria</taxon>
        <taxon>Candidatus Woeseibacteriota</taxon>
    </lineage>
</organism>
<sequence length="127" mass="14141">MKVVSVKPVITYKDLDKIDIRVGTIEEVIDIEKSDKLVKLIVNFGDQIDASGLVTRCKRQIVVGLKKERENPKEIEGKQALFVVNLEPKEMMWVKSEGMLFDIGHADGITPVLAVPERLVPDGTRAG</sequence>
<keyword evidence="2 3" id="KW-0694">RNA-binding</keyword>
<dbReference type="InterPro" id="IPR002547">
    <property type="entry name" value="tRNA-bd_dom"/>
</dbReference>
<dbReference type="SUPFAM" id="SSF50249">
    <property type="entry name" value="Nucleic acid-binding proteins"/>
    <property type="match status" value="1"/>
</dbReference>
<evidence type="ECO:0000313" key="5">
    <source>
        <dbReference type="EMBL" id="OGM64417.1"/>
    </source>
</evidence>
<dbReference type="PROSITE" id="PS50886">
    <property type="entry name" value="TRBD"/>
    <property type="match status" value="1"/>
</dbReference>
<dbReference type="PANTHER" id="PTHR11586:SF37">
    <property type="entry name" value="TRNA-BINDING DOMAIN-CONTAINING PROTEIN"/>
    <property type="match status" value="1"/>
</dbReference>
<evidence type="ECO:0000259" key="4">
    <source>
        <dbReference type="PROSITE" id="PS50886"/>
    </source>
</evidence>
<evidence type="ECO:0000256" key="1">
    <source>
        <dbReference type="ARBA" id="ARBA00022555"/>
    </source>
</evidence>
<dbReference type="PANTHER" id="PTHR11586">
    <property type="entry name" value="TRNA-AMINOACYLATION COFACTOR ARC1 FAMILY MEMBER"/>
    <property type="match status" value="1"/>
</dbReference>
<gene>
    <name evidence="5" type="ORF">A2893_00930</name>
</gene>
<evidence type="ECO:0000256" key="2">
    <source>
        <dbReference type="ARBA" id="ARBA00022884"/>
    </source>
</evidence>
<reference evidence="5 6" key="1">
    <citation type="journal article" date="2016" name="Nat. Commun.">
        <title>Thousands of microbial genomes shed light on interconnected biogeochemical processes in an aquifer system.</title>
        <authorList>
            <person name="Anantharaman K."/>
            <person name="Brown C.T."/>
            <person name="Hug L.A."/>
            <person name="Sharon I."/>
            <person name="Castelle C.J."/>
            <person name="Probst A.J."/>
            <person name="Thomas B.C."/>
            <person name="Singh A."/>
            <person name="Wilkins M.J."/>
            <person name="Karaoz U."/>
            <person name="Brodie E.L."/>
            <person name="Williams K.H."/>
            <person name="Hubbard S.S."/>
            <person name="Banfield J.F."/>
        </authorList>
    </citation>
    <scope>NUCLEOTIDE SEQUENCE [LARGE SCALE GENOMIC DNA]</scope>
</reference>
<comment type="caution">
    <text evidence="5">The sequence shown here is derived from an EMBL/GenBank/DDBJ whole genome shotgun (WGS) entry which is preliminary data.</text>
</comment>
<dbReference type="Pfam" id="PF01588">
    <property type="entry name" value="tRNA_bind"/>
    <property type="match status" value="1"/>
</dbReference>
<dbReference type="GO" id="GO:0000049">
    <property type="term" value="F:tRNA binding"/>
    <property type="evidence" value="ECO:0007669"/>
    <property type="project" value="UniProtKB-UniRule"/>
</dbReference>
<evidence type="ECO:0000313" key="6">
    <source>
        <dbReference type="Proteomes" id="UP000176725"/>
    </source>
</evidence>
<dbReference type="STRING" id="1802521.A2893_00930"/>
<name>A0A1F8BK20_9BACT</name>
<accession>A0A1F8BK20</accession>
<dbReference type="InterPro" id="IPR012340">
    <property type="entry name" value="NA-bd_OB-fold"/>
</dbReference>
<proteinExistence type="predicted"/>
<protein>
    <submittedName>
        <fullName evidence="5">tRNA-binding protein</fullName>
    </submittedName>
</protein>
<dbReference type="Gene3D" id="2.40.50.140">
    <property type="entry name" value="Nucleic acid-binding proteins"/>
    <property type="match status" value="1"/>
</dbReference>
<dbReference type="Proteomes" id="UP000176725">
    <property type="component" value="Unassembled WGS sequence"/>
</dbReference>
<dbReference type="EMBL" id="MGHH01000010">
    <property type="protein sequence ID" value="OGM64417.1"/>
    <property type="molecule type" value="Genomic_DNA"/>
</dbReference>